<dbReference type="NCBIfam" id="TIGR02595">
    <property type="entry name" value="PEP_CTERM"/>
    <property type="match status" value="1"/>
</dbReference>
<keyword evidence="1" id="KW-0732">Signal</keyword>
<sequence precursor="true">MNKHHLNYFKASVALAASGLTAGAANAAVIETTHNETLTFSSGGELAFDITGDGVDDYRFLFANNSSRKPQITTTNFDAGGTNLVAMPDSQEDVRVLPVIAAGDTVVLSNYDLLDESYFFQNWNQTAYGDWGGPGGTEEPDPIVGPVEGYVALAMPADTGGYNYGYLHVAADMRESGDGTGEATITLLDSAYETVAKAHLVGDITVVPEPSTWMLLVSGAAGVAALRRWNS</sequence>
<name>A0A518AW66_9BACT</name>
<dbReference type="InterPro" id="IPR013424">
    <property type="entry name" value="Ice-binding_C"/>
</dbReference>
<dbReference type="KEGG" id="amuc:Pan181_51910"/>
<dbReference type="Pfam" id="PF07589">
    <property type="entry name" value="PEP-CTERM"/>
    <property type="match status" value="1"/>
</dbReference>
<feature type="domain" description="Ice-binding protein C-terminal" evidence="2">
    <location>
        <begin position="207"/>
        <end position="228"/>
    </location>
</feature>
<proteinExistence type="predicted"/>
<accession>A0A518AW66</accession>
<reference evidence="3 4" key="1">
    <citation type="submission" date="2019-02" db="EMBL/GenBank/DDBJ databases">
        <title>Deep-cultivation of Planctomycetes and their phenomic and genomic characterization uncovers novel biology.</title>
        <authorList>
            <person name="Wiegand S."/>
            <person name="Jogler M."/>
            <person name="Boedeker C."/>
            <person name="Pinto D."/>
            <person name="Vollmers J."/>
            <person name="Rivas-Marin E."/>
            <person name="Kohn T."/>
            <person name="Peeters S.H."/>
            <person name="Heuer A."/>
            <person name="Rast P."/>
            <person name="Oberbeckmann S."/>
            <person name="Bunk B."/>
            <person name="Jeske O."/>
            <person name="Meyerdierks A."/>
            <person name="Storesund J.E."/>
            <person name="Kallscheuer N."/>
            <person name="Luecker S."/>
            <person name="Lage O.M."/>
            <person name="Pohl T."/>
            <person name="Merkel B.J."/>
            <person name="Hornburger P."/>
            <person name="Mueller R.-W."/>
            <person name="Bruemmer F."/>
            <person name="Labrenz M."/>
            <person name="Spormann A.M."/>
            <person name="Op den Camp H."/>
            <person name="Overmann J."/>
            <person name="Amann R."/>
            <person name="Jetten M.S.M."/>
            <person name="Mascher T."/>
            <person name="Medema M.H."/>
            <person name="Devos D.P."/>
            <person name="Kaster A.-K."/>
            <person name="Ovreas L."/>
            <person name="Rohde M."/>
            <person name="Galperin M.Y."/>
            <person name="Jogler C."/>
        </authorList>
    </citation>
    <scope>NUCLEOTIDE SEQUENCE [LARGE SCALE GENOMIC DNA]</scope>
    <source>
        <strain evidence="3 4">Pan181</strain>
    </source>
</reference>
<feature type="chain" id="PRO_5021881271" evidence="1">
    <location>
        <begin position="28"/>
        <end position="231"/>
    </location>
</feature>
<dbReference type="AlphaFoldDB" id="A0A518AW66"/>
<protein>
    <submittedName>
        <fullName evidence="3">PEP-CTERM motif protein</fullName>
    </submittedName>
</protein>
<evidence type="ECO:0000256" key="1">
    <source>
        <dbReference type="SAM" id="SignalP"/>
    </source>
</evidence>
<evidence type="ECO:0000313" key="3">
    <source>
        <dbReference type="EMBL" id="QDU58950.1"/>
    </source>
</evidence>
<evidence type="ECO:0000259" key="2">
    <source>
        <dbReference type="Pfam" id="PF07589"/>
    </source>
</evidence>
<organism evidence="3 4">
    <name type="scientific">Aeoliella mucimassa</name>
    <dbReference type="NCBI Taxonomy" id="2527972"/>
    <lineage>
        <taxon>Bacteria</taxon>
        <taxon>Pseudomonadati</taxon>
        <taxon>Planctomycetota</taxon>
        <taxon>Planctomycetia</taxon>
        <taxon>Pirellulales</taxon>
        <taxon>Lacipirellulaceae</taxon>
        <taxon>Aeoliella</taxon>
    </lineage>
</organism>
<dbReference type="EMBL" id="CP036278">
    <property type="protein sequence ID" value="QDU58950.1"/>
    <property type="molecule type" value="Genomic_DNA"/>
</dbReference>
<dbReference type="Proteomes" id="UP000315750">
    <property type="component" value="Chromosome"/>
</dbReference>
<feature type="signal peptide" evidence="1">
    <location>
        <begin position="1"/>
        <end position="27"/>
    </location>
</feature>
<dbReference type="RefSeq" id="WP_145251514.1">
    <property type="nucleotide sequence ID" value="NZ_CP036278.1"/>
</dbReference>
<evidence type="ECO:0000313" key="4">
    <source>
        <dbReference type="Proteomes" id="UP000315750"/>
    </source>
</evidence>
<keyword evidence="4" id="KW-1185">Reference proteome</keyword>
<gene>
    <name evidence="3" type="ORF">Pan181_51910</name>
</gene>